<reference evidence="2" key="1">
    <citation type="submission" date="2018-04" db="EMBL/GenBank/DDBJ databases">
        <title>Transcriptome assembly of Sipha flava.</title>
        <authorList>
            <person name="Scully E.D."/>
            <person name="Geib S.M."/>
            <person name="Palmer N.A."/>
            <person name="Koch K."/>
            <person name="Bradshaw J."/>
            <person name="Heng-Moss T."/>
            <person name="Sarath G."/>
        </authorList>
    </citation>
    <scope>NUCLEOTIDE SEQUENCE</scope>
</reference>
<evidence type="ECO:0000313" key="3">
    <source>
        <dbReference type="Proteomes" id="UP000694846"/>
    </source>
</evidence>
<reference evidence="4" key="2">
    <citation type="submission" date="2025-04" db="UniProtKB">
        <authorList>
            <consortium name="RefSeq"/>
        </authorList>
    </citation>
    <scope>IDENTIFICATION</scope>
    <source>
        <tissue evidence="4">Whole body</tissue>
    </source>
</reference>
<feature type="transmembrane region" description="Helical" evidence="1">
    <location>
        <begin position="61"/>
        <end position="79"/>
    </location>
</feature>
<feature type="transmembrane region" description="Helical" evidence="1">
    <location>
        <begin position="138"/>
        <end position="162"/>
    </location>
</feature>
<evidence type="ECO:0000313" key="2">
    <source>
        <dbReference type="EMBL" id="MBY75369.1"/>
    </source>
</evidence>
<dbReference type="EMBL" id="GGMS01006166">
    <property type="protein sequence ID" value="MBY75369.1"/>
    <property type="molecule type" value="Transcribed_RNA"/>
</dbReference>
<dbReference type="RefSeq" id="XP_025422849.1">
    <property type="nucleotide sequence ID" value="XM_025567064.1"/>
</dbReference>
<feature type="transmembrane region" description="Helical" evidence="1">
    <location>
        <begin position="174"/>
        <end position="194"/>
    </location>
</feature>
<evidence type="ECO:0000256" key="1">
    <source>
        <dbReference type="SAM" id="Phobius"/>
    </source>
</evidence>
<feature type="transmembrane region" description="Helical" evidence="1">
    <location>
        <begin position="85"/>
        <end position="105"/>
    </location>
</feature>
<keyword evidence="1" id="KW-0472">Membrane</keyword>
<keyword evidence="1" id="KW-0812">Transmembrane</keyword>
<sequence length="312" mass="35885">MAVTADRCPAMDPDCDAEPRSRCPVAPVDGGYPPIAHNGDDLHACERIVVMFVQLKNYLGTYWLAPWFFVYIYPSVLVYESHGFAGPFVYCNIIQILFFIVFEFWDESFNWTPLHDIVKTYSSQIFGRQNLTKSTDELILFCIWVSSWAAVPTICFINGHIFELPSDRLERLTSYVSMMTFTLVVAYILILLWIDMTLLKVKPSIYENNEITKVSTSKSEFLDDFIEPDDIPDLKTVYEDISITNEFKLDNTFSEFSEAINENLTENEELCNFNMKVELGEEAKEQEMDVISLSSSTLSDFDVITEEEINLL</sequence>
<name>A0A2S2QC94_9HEMI</name>
<proteinExistence type="predicted"/>
<dbReference type="GeneID" id="112692401"/>
<gene>
    <name evidence="4" type="primary">LOC112692401</name>
    <name evidence="2" type="ORF">g.27499</name>
</gene>
<keyword evidence="3" id="KW-1185">Reference proteome</keyword>
<organism evidence="2">
    <name type="scientific">Sipha flava</name>
    <name type="common">yellow sugarcane aphid</name>
    <dbReference type="NCBI Taxonomy" id="143950"/>
    <lineage>
        <taxon>Eukaryota</taxon>
        <taxon>Metazoa</taxon>
        <taxon>Ecdysozoa</taxon>
        <taxon>Arthropoda</taxon>
        <taxon>Hexapoda</taxon>
        <taxon>Insecta</taxon>
        <taxon>Pterygota</taxon>
        <taxon>Neoptera</taxon>
        <taxon>Paraneoptera</taxon>
        <taxon>Hemiptera</taxon>
        <taxon>Sternorrhyncha</taxon>
        <taxon>Aphidomorpha</taxon>
        <taxon>Aphidoidea</taxon>
        <taxon>Aphididae</taxon>
        <taxon>Sipha</taxon>
    </lineage>
</organism>
<dbReference type="AlphaFoldDB" id="A0A2S2QC94"/>
<keyword evidence="1" id="KW-1133">Transmembrane helix</keyword>
<protein>
    <submittedName>
        <fullName evidence="4">Uncharacterized protein LOC112692401</fullName>
    </submittedName>
</protein>
<evidence type="ECO:0000313" key="4">
    <source>
        <dbReference type="RefSeq" id="XP_025422849.1"/>
    </source>
</evidence>
<dbReference type="OrthoDB" id="6601347at2759"/>
<dbReference type="Proteomes" id="UP000694846">
    <property type="component" value="Unplaced"/>
</dbReference>
<accession>A0A2S2QC94</accession>